<dbReference type="NCBIfam" id="TIGR00496">
    <property type="entry name" value="frr"/>
    <property type="match status" value="1"/>
</dbReference>
<keyword evidence="10" id="KW-1185">Reference proteome</keyword>
<feature type="coiled-coil region" evidence="7">
    <location>
        <begin position="117"/>
        <end position="168"/>
    </location>
</feature>
<dbReference type="RefSeq" id="WP_009194217.1">
    <property type="nucleotide sequence ID" value="NZ_AODQ01000012.1"/>
</dbReference>
<dbReference type="SUPFAM" id="SSF55194">
    <property type="entry name" value="Ribosome recycling factor, RRF"/>
    <property type="match status" value="1"/>
</dbReference>
<keyword evidence="7" id="KW-0175">Coiled coil</keyword>
<dbReference type="STRING" id="1279009.ADICEAN_00815"/>
<dbReference type="FunFam" id="1.10.132.20:FF:000001">
    <property type="entry name" value="Ribosome-recycling factor"/>
    <property type="match status" value="1"/>
</dbReference>
<accession>M7NA39</accession>
<comment type="caution">
    <text evidence="9">The sequence shown here is derived from an EMBL/GenBank/DDBJ whole genome shotgun (WGS) entry which is preliminary data.</text>
</comment>
<dbReference type="CDD" id="cd00520">
    <property type="entry name" value="RRF"/>
    <property type="match status" value="1"/>
</dbReference>
<dbReference type="Gene3D" id="3.30.1360.40">
    <property type="match status" value="1"/>
</dbReference>
<protein>
    <recommendedName>
        <fullName evidence="6">Ribosome-recycling factor</fullName>
        <shortName evidence="6">RRF</shortName>
    </recommendedName>
    <alternativeName>
        <fullName evidence="6">Ribosome-releasing factor</fullName>
    </alternativeName>
</protein>
<evidence type="ECO:0000256" key="1">
    <source>
        <dbReference type="ARBA" id="ARBA00004496"/>
    </source>
</evidence>
<evidence type="ECO:0000313" key="9">
    <source>
        <dbReference type="EMBL" id="EMR04071.1"/>
    </source>
</evidence>
<dbReference type="GO" id="GO:0043023">
    <property type="term" value="F:ribosomal large subunit binding"/>
    <property type="evidence" value="ECO:0007669"/>
    <property type="project" value="TreeGrafter"/>
</dbReference>
<dbReference type="PANTHER" id="PTHR20982:SF3">
    <property type="entry name" value="MITOCHONDRIAL RIBOSOME RECYCLING FACTOR PSEUDO 1"/>
    <property type="match status" value="1"/>
</dbReference>
<dbReference type="HAMAP" id="MF_00040">
    <property type="entry name" value="RRF"/>
    <property type="match status" value="1"/>
</dbReference>
<keyword evidence="4 6" id="KW-0648">Protein biosynthesis</keyword>
<dbReference type="Proteomes" id="UP000011910">
    <property type="component" value="Unassembled WGS sequence"/>
</dbReference>
<dbReference type="OrthoDB" id="9804006at2"/>
<dbReference type="eggNOG" id="COG0233">
    <property type="taxonomic scope" value="Bacteria"/>
</dbReference>
<organism evidence="9 10">
    <name type="scientific">Cesiribacter andamanensis AMV16</name>
    <dbReference type="NCBI Taxonomy" id="1279009"/>
    <lineage>
        <taxon>Bacteria</taxon>
        <taxon>Pseudomonadati</taxon>
        <taxon>Bacteroidota</taxon>
        <taxon>Cytophagia</taxon>
        <taxon>Cytophagales</taxon>
        <taxon>Cesiribacteraceae</taxon>
        <taxon>Cesiribacter</taxon>
    </lineage>
</organism>
<evidence type="ECO:0000256" key="2">
    <source>
        <dbReference type="ARBA" id="ARBA00005912"/>
    </source>
</evidence>
<dbReference type="GO" id="GO:0006415">
    <property type="term" value="P:translational termination"/>
    <property type="evidence" value="ECO:0007669"/>
    <property type="project" value="UniProtKB-UniRule"/>
</dbReference>
<dbReference type="InterPro" id="IPR023584">
    <property type="entry name" value="Ribosome_recyc_fac_dom"/>
</dbReference>
<dbReference type="AlphaFoldDB" id="M7NA39"/>
<dbReference type="InterPro" id="IPR002661">
    <property type="entry name" value="Ribosome_recyc_fac"/>
</dbReference>
<reference evidence="9 10" key="1">
    <citation type="journal article" date="2013" name="Genome Announc.">
        <title>Draft Genome Sequence of Cesiribacter andamanensis Strain AMV16T, Isolated from a Soil Sample from a Mud Volcano in the Andaman Islands, India.</title>
        <authorList>
            <person name="Shivaji S."/>
            <person name="Ara S."/>
            <person name="Begum Z."/>
            <person name="Srinivas T.N."/>
            <person name="Singh A."/>
            <person name="Kumar Pinnaka A."/>
        </authorList>
    </citation>
    <scope>NUCLEOTIDE SEQUENCE [LARGE SCALE GENOMIC DNA]</scope>
    <source>
        <strain evidence="9 10">AMV16</strain>
    </source>
</reference>
<comment type="subcellular location">
    <subcellularLocation>
        <location evidence="1 6">Cytoplasm</location>
    </subcellularLocation>
</comment>
<comment type="similarity">
    <text evidence="2 6">Belongs to the RRF family.</text>
</comment>
<evidence type="ECO:0000256" key="7">
    <source>
        <dbReference type="SAM" id="Coils"/>
    </source>
</evidence>
<evidence type="ECO:0000256" key="5">
    <source>
        <dbReference type="ARBA" id="ARBA00025050"/>
    </source>
</evidence>
<name>M7NA39_9BACT</name>
<evidence type="ECO:0000256" key="3">
    <source>
        <dbReference type="ARBA" id="ARBA00022490"/>
    </source>
</evidence>
<dbReference type="Pfam" id="PF01765">
    <property type="entry name" value="RRF"/>
    <property type="match status" value="1"/>
</dbReference>
<dbReference type="FunFam" id="3.30.1360.40:FF:000001">
    <property type="entry name" value="Ribosome-recycling factor"/>
    <property type="match status" value="1"/>
</dbReference>
<evidence type="ECO:0000259" key="8">
    <source>
        <dbReference type="Pfam" id="PF01765"/>
    </source>
</evidence>
<dbReference type="EMBL" id="AODQ01000012">
    <property type="protein sequence ID" value="EMR04071.1"/>
    <property type="molecule type" value="Genomic_DNA"/>
</dbReference>
<gene>
    <name evidence="6 9" type="primary">frr</name>
    <name evidence="9" type="ORF">ADICEAN_00815</name>
</gene>
<dbReference type="Gene3D" id="1.10.132.20">
    <property type="entry name" value="Ribosome-recycling factor"/>
    <property type="match status" value="1"/>
</dbReference>
<dbReference type="PANTHER" id="PTHR20982">
    <property type="entry name" value="RIBOSOME RECYCLING FACTOR"/>
    <property type="match status" value="1"/>
</dbReference>
<evidence type="ECO:0000256" key="4">
    <source>
        <dbReference type="ARBA" id="ARBA00022917"/>
    </source>
</evidence>
<dbReference type="InterPro" id="IPR036191">
    <property type="entry name" value="RRF_sf"/>
</dbReference>
<sequence length="187" mass="21111">MEEEIQLILEDARDLMRKAVEHTTHELTKIRAGKAQPSMLDDIRVDYYGSPTPVNQVATVNTPDARTIVVRPFEKKMLAAIERAIINSDLGLNPQNDGEIIRLNLPPLTEERRQGLVRQAKAEIEQGKISIRNIRKDANNMLSKLQKEGAAEDAIKRATDNVQSLTDQNVTKLDELFGRKEKDIMTV</sequence>
<comment type="function">
    <text evidence="5 6">Responsible for the release of ribosomes from messenger RNA at the termination of protein biosynthesis. May increase the efficiency of translation by recycling ribosomes from one round of translation to another.</text>
</comment>
<evidence type="ECO:0000313" key="10">
    <source>
        <dbReference type="Proteomes" id="UP000011910"/>
    </source>
</evidence>
<dbReference type="GO" id="GO:0005737">
    <property type="term" value="C:cytoplasm"/>
    <property type="evidence" value="ECO:0007669"/>
    <property type="project" value="UniProtKB-SubCell"/>
</dbReference>
<evidence type="ECO:0000256" key="6">
    <source>
        <dbReference type="HAMAP-Rule" id="MF_00040"/>
    </source>
</evidence>
<keyword evidence="3 6" id="KW-0963">Cytoplasm</keyword>
<dbReference type="PATRIC" id="fig|1279009.4.peg.822"/>
<feature type="domain" description="Ribosome recycling factor" evidence="8">
    <location>
        <begin position="24"/>
        <end position="185"/>
    </location>
</feature>
<proteinExistence type="inferred from homology"/>